<dbReference type="EMBL" id="JALLPJ020000809">
    <property type="protein sequence ID" value="KAL3782382.1"/>
    <property type="molecule type" value="Genomic_DNA"/>
</dbReference>
<gene>
    <name evidence="2" type="ORF">ACHAWO_008325</name>
</gene>
<protein>
    <submittedName>
        <fullName evidence="2">Uncharacterized protein</fullName>
    </submittedName>
</protein>
<dbReference type="AlphaFoldDB" id="A0ABD3P2W0"/>
<reference evidence="2 3" key="1">
    <citation type="submission" date="2024-10" db="EMBL/GenBank/DDBJ databases">
        <title>Updated reference genomes for cyclostephanoid diatoms.</title>
        <authorList>
            <person name="Roberts W.R."/>
            <person name="Alverson A.J."/>
        </authorList>
    </citation>
    <scope>NUCLEOTIDE SEQUENCE [LARGE SCALE GENOMIC DNA]</scope>
    <source>
        <strain evidence="2 3">AJA010-31</strain>
    </source>
</reference>
<sequence>MKYFIPFLAWAAAVSAGNSSDTSKSSARMEDHSLTCFLHLQAILKAQHIKNKQEAALKRQKLQSSNTLRNFKPSFMQQDDAECNWGSEETCYDENWNVIGCEPYASGGCPCPTGQERCGFNAAVGLLGYCTEPEYCCENDEELCYDEDFNPAGCKSIAEGGCPCQEGTEKCGADPEYGWAGYCSAFCCTEGDETCYDKNWNEIGCASFSDGGCGCPEGEVKCGATEWWSGTCTSLCCVDDEETCVDTNYEPTECKSIASGGCDCFDGQVKCGAEPEWNYPGYCTDLCCDSATQETCYDYETMEESCADIASGGCPCPEGEEKCGASEGWAGYCTAPEFCCGDDEELCFSDEWYPQEEGCAPISSGGCPCPDGQAKCGASDGYAGYCTGLCCEEQTCFDWNTYEPTSCASWDETCPTGISFDVLKGKAMPMIDQNAMKKHASSFQKIKTTKAKMAAIEDHANAKIVEKMIQAEEMAILRKIKNTGTRKSFNKDVPVFMTKVY</sequence>
<proteinExistence type="predicted"/>
<keyword evidence="1" id="KW-0732">Signal</keyword>
<keyword evidence="3" id="KW-1185">Reference proteome</keyword>
<organism evidence="2 3">
    <name type="scientific">Cyclotella atomus</name>
    <dbReference type="NCBI Taxonomy" id="382360"/>
    <lineage>
        <taxon>Eukaryota</taxon>
        <taxon>Sar</taxon>
        <taxon>Stramenopiles</taxon>
        <taxon>Ochrophyta</taxon>
        <taxon>Bacillariophyta</taxon>
        <taxon>Coscinodiscophyceae</taxon>
        <taxon>Thalassiosirophycidae</taxon>
        <taxon>Stephanodiscales</taxon>
        <taxon>Stephanodiscaceae</taxon>
        <taxon>Cyclotella</taxon>
    </lineage>
</organism>
<accession>A0ABD3P2W0</accession>
<evidence type="ECO:0000313" key="2">
    <source>
        <dbReference type="EMBL" id="KAL3782382.1"/>
    </source>
</evidence>
<dbReference type="Proteomes" id="UP001530400">
    <property type="component" value="Unassembled WGS sequence"/>
</dbReference>
<feature type="chain" id="PRO_5044768773" evidence="1">
    <location>
        <begin position="17"/>
        <end position="501"/>
    </location>
</feature>
<name>A0ABD3P2W0_9STRA</name>
<evidence type="ECO:0000256" key="1">
    <source>
        <dbReference type="SAM" id="SignalP"/>
    </source>
</evidence>
<comment type="caution">
    <text evidence="2">The sequence shown here is derived from an EMBL/GenBank/DDBJ whole genome shotgun (WGS) entry which is preliminary data.</text>
</comment>
<feature type="signal peptide" evidence="1">
    <location>
        <begin position="1"/>
        <end position="16"/>
    </location>
</feature>
<evidence type="ECO:0000313" key="3">
    <source>
        <dbReference type="Proteomes" id="UP001530400"/>
    </source>
</evidence>